<dbReference type="InterPro" id="IPR011042">
    <property type="entry name" value="6-blade_b-propeller_TolB-like"/>
</dbReference>
<proteinExistence type="predicted"/>
<dbReference type="RefSeq" id="WP_119092189.1">
    <property type="nucleotide sequence ID" value="NZ_UNRR01000007.1"/>
</dbReference>
<dbReference type="Proteomes" id="UP000262072">
    <property type="component" value="Unassembled WGS sequence"/>
</dbReference>
<organism evidence="2 3">
    <name type="scientific">Trichococcus shcherbakoviae</name>
    <dbReference type="NCBI Taxonomy" id="2094020"/>
    <lineage>
        <taxon>Bacteria</taxon>
        <taxon>Bacillati</taxon>
        <taxon>Bacillota</taxon>
        <taxon>Bacilli</taxon>
        <taxon>Lactobacillales</taxon>
        <taxon>Carnobacteriaceae</taxon>
        <taxon>Trichococcus</taxon>
    </lineage>
</organism>
<dbReference type="AlphaFoldDB" id="A0A383TBH5"/>
<dbReference type="InterPro" id="IPR053369">
    <property type="entry name" value="SrfA-induced_signal"/>
</dbReference>
<evidence type="ECO:0000259" key="1">
    <source>
        <dbReference type="Pfam" id="PF16472"/>
    </source>
</evidence>
<dbReference type="InterPro" id="IPR032485">
    <property type="entry name" value="LRP1-like_beta_prop"/>
</dbReference>
<dbReference type="PANTHER" id="PTHR32256">
    <property type="match status" value="1"/>
</dbReference>
<dbReference type="EMBL" id="UNRR01000007">
    <property type="protein sequence ID" value="SYZ77286.1"/>
    <property type="molecule type" value="Genomic_DNA"/>
</dbReference>
<protein>
    <recommendedName>
        <fullName evidence="1">Prolow-density lipoprotein receptor-related protein 1-like beta-propeller domain-containing protein</fullName>
    </recommendedName>
</protein>
<evidence type="ECO:0000313" key="3">
    <source>
        <dbReference type="Proteomes" id="UP000262072"/>
    </source>
</evidence>
<dbReference type="Gene3D" id="2.120.10.30">
    <property type="entry name" value="TolB, C-terminal domain"/>
    <property type="match status" value="1"/>
</dbReference>
<dbReference type="SUPFAM" id="SSF63825">
    <property type="entry name" value="YWTD domain"/>
    <property type="match status" value="1"/>
</dbReference>
<accession>A0A383TBH5</accession>
<feature type="domain" description="Prolow-density lipoprotein receptor-related protein 1-like beta-propeller" evidence="1">
    <location>
        <begin position="125"/>
        <end position="290"/>
    </location>
</feature>
<gene>
    <name evidence="2" type="ORF">TART1_0054</name>
</gene>
<dbReference type="OrthoDB" id="1889751at2"/>
<dbReference type="Pfam" id="PF16472">
    <property type="entry name" value="DUF5050"/>
    <property type="match status" value="1"/>
</dbReference>
<dbReference type="PANTHER" id="PTHR32256:SF17">
    <property type="entry name" value="EGF-LIKE DOMAIN-CONTAINING PROTEIN"/>
    <property type="match status" value="1"/>
</dbReference>
<reference evidence="3" key="1">
    <citation type="submission" date="2018-05" db="EMBL/GenBank/DDBJ databases">
        <authorList>
            <person name="Strepis N."/>
        </authorList>
    </citation>
    <scope>NUCLEOTIDE SEQUENCE [LARGE SCALE GENOMIC DNA]</scope>
</reference>
<dbReference type="PROSITE" id="PS51257">
    <property type="entry name" value="PROKAR_LIPOPROTEIN"/>
    <property type="match status" value="1"/>
</dbReference>
<name>A0A383TBH5_9LACT</name>
<evidence type="ECO:0000313" key="2">
    <source>
        <dbReference type="EMBL" id="SYZ77286.1"/>
    </source>
</evidence>
<sequence>MKKNIGLLMMIILGVALLTGCRSSETVSIGMVKQSGDWIYYTDNNEEALYKMKTDWTGKTKVADNFGSGYMVIQGDTIYSSGMNGGVSKIQTDGTGAANVVDVGKESSYGFEVSGDWIYYSTKPGSIYKTKTDGTEKTKIADISSFEGDMKVSGDSIYYVDGTSLFKMKTDGTEVMKLSENVVIYAVEGDWIYYGEKNEKGEFENVNRMRTDGTEQSKLVEGTFTAIDGDSLYYSKDDWLYRANLDGTAAAKMNKVKMWNILDIYGDYIYYGEYSGAAYRINLDGSDKNQFE</sequence>